<feature type="transmembrane region" description="Helical" evidence="1">
    <location>
        <begin position="33"/>
        <end position="52"/>
    </location>
</feature>
<evidence type="ECO:0000313" key="4">
    <source>
        <dbReference type="Proteomes" id="UP001500151"/>
    </source>
</evidence>
<comment type="caution">
    <text evidence="3">The sequence shown here is derived from an EMBL/GenBank/DDBJ whole genome shotgun (WGS) entry which is preliminary data.</text>
</comment>
<proteinExistence type="predicted"/>
<feature type="transmembrane region" description="Helical" evidence="1">
    <location>
        <begin position="103"/>
        <end position="128"/>
    </location>
</feature>
<feature type="domain" description="DUF6545" evidence="2">
    <location>
        <begin position="248"/>
        <end position="344"/>
    </location>
</feature>
<dbReference type="Pfam" id="PF20182">
    <property type="entry name" value="DUF6545"/>
    <property type="match status" value="1"/>
</dbReference>
<keyword evidence="1" id="KW-0472">Membrane</keyword>
<dbReference type="InterPro" id="IPR046675">
    <property type="entry name" value="DUF6545"/>
</dbReference>
<gene>
    <name evidence="3" type="ORF">GCM10010307_76140</name>
</gene>
<evidence type="ECO:0000256" key="1">
    <source>
        <dbReference type="SAM" id="Phobius"/>
    </source>
</evidence>
<feature type="transmembrane region" description="Helical" evidence="1">
    <location>
        <begin position="222"/>
        <end position="244"/>
    </location>
</feature>
<accession>A0ABN3RSB9</accession>
<evidence type="ECO:0000313" key="3">
    <source>
        <dbReference type="EMBL" id="GAA2659552.1"/>
    </source>
</evidence>
<reference evidence="3 4" key="1">
    <citation type="journal article" date="2019" name="Int. J. Syst. Evol. Microbiol.">
        <title>The Global Catalogue of Microorganisms (GCM) 10K type strain sequencing project: providing services to taxonomists for standard genome sequencing and annotation.</title>
        <authorList>
            <consortium name="The Broad Institute Genomics Platform"/>
            <consortium name="The Broad Institute Genome Sequencing Center for Infectious Disease"/>
            <person name="Wu L."/>
            <person name="Ma J."/>
        </authorList>
    </citation>
    <scope>NUCLEOTIDE SEQUENCE [LARGE SCALE GENOMIC DNA]</scope>
    <source>
        <strain evidence="3 4">JCM 4524</strain>
    </source>
</reference>
<keyword evidence="1" id="KW-0812">Transmembrane</keyword>
<protein>
    <recommendedName>
        <fullName evidence="2">DUF6545 domain-containing protein</fullName>
    </recommendedName>
</protein>
<feature type="transmembrane region" description="Helical" evidence="1">
    <location>
        <begin position="6"/>
        <end position="24"/>
    </location>
</feature>
<sequence>MSSGIVFYIPGLLLLLAAVLKLSAGRPLWRDPLVASTGLILLIGSLVCILSAPPTIRFVNDVTGVANFSAPLVYAGLTALSAGYLVLMINWEGGSPERRRRASLLVMGVYGLVIAGIWVLFALADVPVERARDLDTYYANTPYMREMIVLYLVAHTAATVALMVMSVRWLREVRGMIRRGLTLIVIGLFFDGCYQSVKYAAMAARWLGRDWDVLSTVVSPPLVMLAGITCACGFALPRIGPPLVNNARAWRRYRRLLPLSAELRTQRAPATGAIRWWDPPVRRLARQEISIWDGVLACSPYLDDQVRATAYDKARATLAADEAEVVAEAAMLAAARVQALRRDSAGMPSNAGTLRSISTPHQMVGLAQALASSPIVAEARRRSAERAAADHG</sequence>
<name>A0ABN3RSB9_9ACTN</name>
<keyword evidence="1" id="KW-1133">Transmembrane helix</keyword>
<dbReference type="Proteomes" id="UP001500151">
    <property type="component" value="Unassembled WGS sequence"/>
</dbReference>
<keyword evidence="4" id="KW-1185">Reference proteome</keyword>
<dbReference type="EMBL" id="BAAASJ010000118">
    <property type="protein sequence ID" value="GAA2659552.1"/>
    <property type="molecule type" value="Genomic_DNA"/>
</dbReference>
<organism evidence="3 4">
    <name type="scientific">Streptomyces vastus</name>
    <dbReference type="NCBI Taxonomy" id="285451"/>
    <lineage>
        <taxon>Bacteria</taxon>
        <taxon>Bacillati</taxon>
        <taxon>Actinomycetota</taxon>
        <taxon>Actinomycetes</taxon>
        <taxon>Kitasatosporales</taxon>
        <taxon>Streptomycetaceae</taxon>
        <taxon>Streptomyces</taxon>
    </lineage>
</organism>
<evidence type="ECO:0000259" key="2">
    <source>
        <dbReference type="Pfam" id="PF20182"/>
    </source>
</evidence>
<feature type="transmembrane region" description="Helical" evidence="1">
    <location>
        <begin position="148"/>
        <end position="169"/>
    </location>
</feature>
<feature type="transmembrane region" description="Helical" evidence="1">
    <location>
        <begin position="72"/>
        <end position="91"/>
    </location>
</feature>
<feature type="transmembrane region" description="Helical" evidence="1">
    <location>
        <begin position="181"/>
        <end position="202"/>
    </location>
</feature>
<dbReference type="RefSeq" id="WP_344395927.1">
    <property type="nucleotide sequence ID" value="NZ_BAAASJ010000118.1"/>
</dbReference>